<dbReference type="Pfam" id="PF13561">
    <property type="entry name" value="adh_short_C2"/>
    <property type="match status" value="1"/>
</dbReference>
<protein>
    <submittedName>
        <fullName evidence="1">SDR family oxidoreductase</fullName>
    </submittedName>
</protein>
<comment type="caution">
    <text evidence="1">The sequence shown here is derived from an EMBL/GenBank/DDBJ whole genome shotgun (WGS) entry which is preliminary data.</text>
</comment>
<dbReference type="InterPro" id="IPR051468">
    <property type="entry name" value="Fungal_SecMetab_SDRs"/>
</dbReference>
<dbReference type="RefSeq" id="WP_344695231.1">
    <property type="nucleotide sequence ID" value="NZ_BAABBR010000001.1"/>
</dbReference>
<dbReference type="Proteomes" id="UP001424459">
    <property type="component" value="Unassembled WGS sequence"/>
</dbReference>
<accession>A0ABP7TL89</accession>
<dbReference type="PANTHER" id="PTHR43544">
    <property type="entry name" value="SHORT-CHAIN DEHYDROGENASE/REDUCTASE"/>
    <property type="match status" value="1"/>
</dbReference>
<dbReference type="EMBL" id="BAABBR010000001">
    <property type="protein sequence ID" value="GAA4027947.1"/>
    <property type="molecule type" value="Genomic_DNA"/>
</dbReference>
<dbReference type="SUPFAM" id="SSF51735">
    <property type="entry name" value="NAD(P)-binding Rossmann-fold domains"/>
    <property type="match status" value="1"/>
</dbReference>
<dbReference type="InterPro" id="IPR036291">
    <property type="entry name" value="NAD(P)-bd_dom_sf"/>
</dbReference>
<evidence type="ECO:0000313" key="2">
    <source>
        <dbReference type="Proteomes" id="UP001424459"/>
    </source>
</evidence>
<sequence>MNSIVIGASGGIGAALAARLETRGETVHRLSRSLNGFDLTDEASIADAAAALPFDRIDRLIVATGLLHDGDLRPERALRDLTQDHLMRSFLVNAIGPALVLRHFVPLLSRDEGAKVALLSARVGSIADNRLGGWYGYRASKAALNQFVRTAAIEIMRTRPTAVVVALHPGTVDTAMSRPFQGNVAAERLFDSATSAERLIEVLDGLTPADSGGFFDWKGERVAF</sequence>
<keyword evidence="2" id="KW-1185">Reference proteome</keyword>
<dbReference type="PRINTS" id="PR00081">
    <property type="entry name" value="GDHRDH"/>
</dbReference>
<proteinExistence type="predicted"/>
<reference evidence="2" key="1">
    <citation type="journal article" date="2019" name="Int. J. Syst. Evol. Microbiol.">
        <title>The Global Catalogue of Microorganisms (GCM) 10K type strain sequencing project: providing services to taxonomists for standard genome sequencing and annotation.</title>
        <authorList>
            <consortium name="The Broad Institute Genomics Platform"/>
            <consortium name="The Broad Institute Genome Sequencing Center for Infectious Disease"/>
            <person name="Wu L."/>
            <person name="Ma J."/>
        </authorList>
    </citation>
    <scope>NUCLEOTIDE SEQUENCE [LARGE SCALE GENOMIC DNA]</scope>
    <source>
        <strain evidence="2">JCM 17564</strain>
    </source>
</reference>
<dbReference type="PANTHER" id="PTHR43544:SF12">
    <property type="entry name" value="NAD(P)-BINDING ROSSMANN-FOLD SUPERFAMILY PROTEIN"/>
    <property type="match status" value="1"/>
</dbReference>
<dbReference type="Gene3D" id="3.40.50.720">
    <property type="entry name" value="NAD(P)-binding Rossmann-like Domain"/>
    <property type="match status" value="1"/>
</dbReference>
<organism evidence="1 2">
    <name type="scientific">Sphingomonas rosea</name>
    <dbReference type="NCBI Taxonomy" id="335605"/>
    <lineage>
        <taxon>Bacteria</taxon>
        <taxon>Pseudomonadati</taxon>
        <taxon>Pseudomonadota</taxon>
        <taxon>Alphaproteobacteria</taxon>
        <taxon>Sphingomonadales</taxon>
        <taxon>Sphingomonadaceae</taxon>
        <taxon>Sphingomonas</taxon>
    </lineage>
</organism>
<name>A0ABP7TL89_9SPHN</name>
<dbReference type="InterPro" id="IPR002347">
    <property type="entry name" value="SDR_fam"/>
</dbReference>
<gene>
    <name evidence="1" type="ORF">GCM10022281_03380</name>
</gene>
<evidence type="ECO:0000313" key="1">
    <source>
        <dbReference type="EMBL" id="GAA4027947.1"/>
    </source>
</evidence>